<gene>
    <name evidence="3" type="ORF">B0H15DRAFT_458951</name>
</gene>
<feature type="domain" description="DUF6697" evidence="2">
    <location>
        <begin position="309"/>
        <end position="479"/>
    </location>
</feature>
<proteinExistence type="predicted"/>
<feature type="region of interest" description="Disordered" evidence="1">
    <location>
        <begin position="1"/>
        <end position="28"/>
    </location>
</feature>
<evidence type="ECO:0000256" key="1">
    <source>
        <dbReference type="SAM" id="MobiDB-lite"/>
    </source>
</evidence>
<evidence type="ECO:0000313" key="3">
    <source>
        <dbReference type="EMBL" id="KAJ7100694.1"/>
    </source>
</evidence>
<comment type="caution">
    <text evidence="3">The sequence shown here is derived from an EMBL/GenBank/DDBJ whole genome shotgun (WGS) entry which is preliminary data.</text>
</comment>
<sequence length="578" mass="64448">MSLRSTSPTVLSSVGLSESTSSENVEDKATVKAELVSKIKEEGPYLNSDSEVAMLKALLAEKSKEALKRELALRTEILELEKQNKRLKLKRAADAAKMESLEAELARLKRAAVKHRKNDRQSLHSPSQERGSDEAIWVSDTEEEQGGDRGTPDALVGIQATLSASSMSPSIAPEEPVTTGDISASCEGEDKRHKSAFDVRSTPVEAQNASTSPSVDVLDLSISQRRPSRDAWGFSTDESSSRNPATPPNTKDAVKDELIDVVIKTEGGPDQFKRVSLIKSEDGNFDIWNVDGFDLGPTVEVEERFNRGFTRKVIGDAFGGGHVVCYHHWNPKPGQDAKTPFLTFNRSWNNALPVRPGLHGMGFFKMSDCPVKPQPLNFFAGEGENDWRLLGTYNYTRWGEIAPHHISLLPPQVLENWLHGMLTTEWGKSWIDDTNQKLKAARKVRISREGVLEALHDGRLAIPFTILQCVGYPGEWFERCIYYENHPKPKPVKKDTSVKRRGAPARARGAPKKRVKTLERERHFQVKREADDKDDGIDSDASESDRDDPEYIDGPRRIAVLPTRTSPRKLLRAISVEL</sequence>
<dbReference type="AlphaFoldDB" id="A0AAD6UIX3"/>
<accession>A0AAD6UIX3</accession>
<protein>
    <recommendedName>
        <fullName evidence="2">DUF6697 domain-containing protein</fullName>
    </recommendedName>
</protein>
<feature type="region of interest" description="Disordered" evidence="1">
    <location>
        <begin position="164"/>
        <end position="252"/>
    </location>
</feature>
<feature type="compositionally biased region" description="Basic and acidic residues" evidence="1">
    <location>
        <begin position="516"/>
        <end position="531"/>
    </location>
</feature>
<evidence type="ECO:0000259" key="2">
    <source>
        <dbReference type="Pfam" id="PF20411"/>
    </source>
</evidence>
<feature type="region of interest" description="Disordered" evidence="1">
    <location>
        <begin position="112"/>
        <end position="135"/>
    </location>
</feature>
<feature type="compositionally biased region" description="Acidic residues" evidence="1">
    <location>
        <begin position="532"/>
        <end position="551"/>
    </location>
</feature>
<feature type="compositionally biased region" description="Basic residues" evidence="1">
    <location>
        <begin position="499"/>
        <end position="515"/>
    </location>
</feature>
<organism evidence="3 4">
    <name type="scientific">Mycena belliarum</name>
    <dbReference type="NCBI Taxonomy" id="1033014"/>
    <lineage>
        <taxon>Eukaryota</taxon>
        <taxon>Fungi</taxon>
        <taxon>Dikarya</taxon>
        <taxon>Basidiomycota</taxon>
        <taxon>Agaricomycotina</taxon>
        <taxon>Agaricomycetes</taxon>
        <taxon>Agaricomycetidae</taxon>
        <taxon>Agaricales</taxon>
        <taxon>Marasmiineae</taxon>
        <taxon>Mycenaceae</taxon>
        <taxon>Mycena</taxon>
    </lineage>
</organism>
<feature type="compositionally biased region" description="Polar residues" evidence="1">
    <location>
        <begin position="204"/>
        <end position="214"/>
    </location>
</feature>
<keyword evidence="4" id="KW-1185">Reference proteome</keyword>
<dbReference type="Pfam" id="PF20411">
    <property type="entry name" value="DUF6697"/>
    <property type="match status" value="1"/>
</dbReference>
<reference evidence="3" key="1">
    <citation type="submission" date="2023-03" db="EMBL/GenBank/DDBJ databases">
        <title>Massive genome expansion in bonnet fungi (Mycena s.s.) driven by repeated elements and novel gene families across ecological guilds.</title>
        <authorList>
            <consortium name="Lawrence Berkeley National Laboratory"/>
            <person name="Harder C.B."/>
            <person name="Miyauchi S."/>
            <person name="Viragh M."/>
            <person name="Kuo A."/>
            <person name="Thoen E."/>
            <person name="Andreopoulos B."/>
            <person name="Lu D."/>
            <person name="Skrede I."/>
            <person name="Drula E."/>
            <person name="Henrissat B."/>
            <person name="Morin E."/>
            <person name="Kohler A."/>
            <person name="Barry K."/>
            <person name="LaButti K."/>
            <person name="Morin E."/>
            <person name="Salamov A."/>
            <person name="Lipzen A."/>
            <person name="Mereny Z."/>
            <person name="Hegedus B."/>
            <person name="Baldrian P."/>
            <person name="Stursova M."/>
            <person name="Weitz H."/>
            <person name="Taylor A."/>
            <person name="Grigoriev I.V."/>
            <person name="Nagy L.G."/>
            <person name="Martin F."/>
            <person name="Kauserud H."/>
        </authorList>
    </citation>
    <scope>NUCLEOTIDE SEQUENCE</scope>
    <source>
        <strain evidence="3">CBHHK173m</strain>
    </source>
</reference>
<dbReference type="EMBL" id="JARJCN010000005">
    <property type="protein sequence ID" value="KAJ7100694.1"/>
    <property type="molecule type" value="Genomic_DNA"/>
</dbReference>
<evidence type="ECO:0000313" key="4">
    <source>
        <dbReference type="Proteomes" id="UP001222325"/>
    </source>
</evidence>
<dbReference type="Proteomes" id="UP001222325">
    <property type="component" value="Unassembled WGS sequence"/>
</dbReference>
<feature type="compositionally biased region" description="Low complexity" evidence="1">
    <location>
        <begin position="9"/>
        <end position="23"/>
    </location>
</feature>
<feature type="region of interest" description="Disordered" evidence="1">
    <location>
        <begin position="491"/>
        <end position="564"/>
    </location>
</feature>
<name>A0AAD6UIX3_9AGAR</name>
<feature type="compositionally biased region" description="Basic and acidic residues" evidence="1">
    <location>
        <begin position="188"/>
        <end position="197"/>
    </location>
</feature>
<dbReference type="InterPro" id="IPR046520">
    <property type="entry name" value="DUF6697"/>
</dbReference>